<feature type="compositionally biased region" description="Basic and acidic residues" evidence="8">
    <location>
        <begin position="178"/>
        <end position="193"/>
    </location>
</feature>
<protein>
    <submittedName>
        <fullName evidence="12">Chaplin</fullName>
    </submittedName>
</protein>
<keyword evidence="4 10" id="KW-0732">Signal</keyword>
<dbReference type="Proteomes" id="UP001174050">
    <property type="component" value="Unassembled WGS sequence"/>
</dbReference>
<gene>
    <name evidence="12" type="ORF">QWM81_15065</name>
</gene>
<evidence type="ECO:0000256" key="4">
    <source>
        <dbReference type="ARBA" id="ARBA00022729"/>
    </source>
</evidence>
<evidence type="ECO:0000313" key="12">
    <source>
        <dbReference type="EMBL" id="MDN3295349.1"/>
    </source>
</evidence>
<evidence type="ECO:0000256" key="6">
    <source>
        <dbReference type="ARBA" id="ARBA00023087"/>
    </source>
</evidence>
<dbReference type="PROSITE" id="PS51318">
    <property type="entry name" value="TAT"/>
    <property type="match status" value="1"/>
</dbReference>
<evidence type="ECO:0000256" key="8">
    <source>
        <dbReference type="SAM" id="MobiDB-lite"/>
    </source>
</evidence>
<evidence type="ECO:0000256" key="1">
    <source>
        <dbReference type="ARBA" id="ARBA00004191"/>
    </source>
</evidence>
<feature type="compositionally biased region" description="Basic residues" evidence="8">
    <location>
        <begin position="86"/>
        <end position="96"/>
    </location>
</feature>
<feature type="chain" id="PRO_5045172795" evidence="10">
    <location>
        <begin position="29"/>
        <end position="257"/>
    </location>
</feature>
<evidence type="ECO:0000256" key="7">
    <source>
        <dbReference type="PROSITE-ProRule" id="PRU01232"/>
    </source>
</evidence>
<feature type="domain" description="Chaplin" evidence="11">
    <location>
        <begin position="39"/>
        <end position="79"/>
    </location>
</feature>
<reference evidence="12" key="1">
    <citation type="submission" date="2023-06" db="EMBL/GenBank/DDBJ databases">
        <title>WGS-Sequencing of Streptomyces ficellus isolate 21 collected from sand in Gara Djebilet Iron Mine in Algeria.</title>
        <authorList>
            <person name="Zegers G.P."/>
            <person name="Gomez A."/>
            <person name="Gueddou A."/>
            <person name="Zahara A.F."/>
            <person name="Worth M."/>
            <person name="Sevigny J.L."/>
            <person name="Tisa L."/>
        </authorList>
    </citation>
    <scope>NUCLEOTIDE SEQUENCE</scope>
    <source>
        <strain evidence="12">AS11</strain>
    </source>
</reference>
<dbReference type="InterPro" id="IPR006311">
    <property type="entry name" value="TAT_signal"/>
</dbReference>
<evidence type="ECO:0000256" key="10">
    <source>
        <dbReference type="SAM" id="SignalP"/>
    </source>
</evidence>
<feature type="domain" description="Chaplin" evidence="11">
    <location>
        <begin position="126"/>
        <end position="166"/>
    </location>
</feature>
<feature type="region of interest" description="Disordered" evidence="8">
    <location>
        <begin position="80"/>
        <end position="121"/>
    </location>
</feature>
<evidence type="ECO:0000256" key="3">
    <source>
        <dbReference type="ARBA" id="ARBA00022525"/>
    </source>
</evidence>
<keyword evidence="5" id="KW-0130">Cell adhesion</keyword>
<keyword evidence="13" id="KW-1185">Reference proteome</keyword>
<feature type="signal peptide" evidence="10">
    <location>
        <begin position="1"/>
        <end position="28"/>
    </location>
</feature>
<keyword evidence="9" id="KW-0472">Membrane</keyword>
<dbReference type="PROSITE" id="PS51884">
    <property type="entry name" value="CHAPLIN"/>
    <property type="match status" value="2"/>
</dbReference>
<dbReference type="EMBL" id="JAUEPL010000019">
    <property type="protein sequence ID" value="MDN3295349.1"/>
    <property type="molecule type" value="Genomic_DNA"/>
</dbReference>
<comment type="subcellular location">
    <subcellularLocation>
        <location evidence="1">Secreted</location>
        <location evidence="1">Cell wall</location>
    </subcellularLocation>
</comment>
<name>A0ABT7Z775_9ACTN</name>
<comment type="caution">
    <text evidence="12">The sequence shown here is derived from an EMBL/GenBank/DDBJ whole genome shotgun (WGS) entry which is preliminary data.</text>
</comment>
<feature type="compositionally biased region" description="Polar residues" evidence="8">
    <location>
        <begin position="211"/>
        <end position="222"/>
    </location>
</feature>
<feature type="region of interest" description="Disordered" evidence="8">
    <location>
        <begin position="162"/>
        <end position="225"/>
    </location>
</feature>
<keyword evidence="9" id="KW-1133">Transmembrane helix</keyword>
<evidence type="ECO:0000259" key="11">
    <source>
        <dbReference type="PROSITE" id="PS51884"/>
    </source>
</evidence>
<feature type="compositionally biased region" description="Gly residues" evidence="8">
    <location>
        <begin position="101"/>
        <end position="121"/>
    </location>
</feature>
<sequence>MRHTRRNGLVTLMATGGALALAAGYAHADSDAVGAAADSPGVISGNTMQLPVDVPVNACGNTVNVVGLLNPAYGNKCANRGENKGGHGHGGGHHKDRPGTSHGGHGSKNGSGGGGGASAGGVAKGSPGVISGNGIQLPFDLPANVSGNSVSLVGLLNPTFGNASSNGGSKPPASPQKPPKDHEPATPPEHDEPAAPAAPAPAPAAEAPAPVTQTGRTSSLAETGSDVGLFGMGGAAMGLMLGGALLYRRFRPTPDGA</sequence>
<evidence type="ECO:0000256" key="2">
    <source>
        <dbReference type="ARBA" id="ARBA00022512"/>
    </source>
</evidence>
<organism evidence="12 13">
    <name type="scientific">Streptomyces ficellus</name>
    <dbReference type="NCBI Taxonomy" id="1977088"/>
    <lineage>
        <taxon>Bacteria</taxon>
        <taxon>Bacillati</taxon>
        <taxon>Actinomycetota</taxon>
        <taxon>Actinomycetes</taxon>
        <taxon>Kitasatosporales</taxon>
        <taxon>Streptomycetaceae</taxon>
        <taxon>Streptomyces</taxon>
    </lineage>
</organism>
<evidence type="ECO:0000256" key="5">
    <source>
        <dbReference type="ARBA" id="ARBA00022889"/>
    </source>
</evidence>
<keyword evidence="6 7" id="KW-0034">Amyloid</keyword>
<dbReference type="Pfam" id="PF03777">
    <property type="entry name" value="ChpA-C"/>
    <property type="match status" value="2"/>
</dbReference>
<evidence type="ECO:0000313" key="13">
    <source>
        <dbReference type="Proteomes" id="UP001174050"/>
    </source>
</evidence>
<keyword evidence="9" id="KW-0812">Transmembrane</keyword>
<dbReference type="InterPro" id="IPR005528">
    <property type="entry name" value="ChpA-H"/>
</dbReference>
<proteinExistence type="predicted"/>
<evidence type="ECO:0000256" key="9">
    <source>
        <dbReference type="SAM" id="Phobius"/>
    </source>
</evidence>
<accession>A0ABT7Z775</accession>
<keyword evidence="3" id="KW-0964">Secreted</keyword>
<keyword evidence="2" id="KW-0134">Cell wall</keyword>
<feature type="transmembrane region" description="Helical" evidence="9">
    <location>
        <begin position="227"/>
        <end position="247"/>
    </location>
</feature>
<dbReference type="RefSeq" id="WP_290112454.1">
    <property type="nucleotide sequence ID" value="NZ_JAUEPL010000019.1"/>
</dbReference>